<protein>
    <recommendedName>
        <fullName evidence="4">Ankyrin</fullName>
    </recommendedName>
</protein>
<proteinExistence type="predicted"/>
<dbReference type="HOGENOM" id="CLU_000134_45_7_1"/>
<dbReference type="eggNOG" id="KOG0512">
    <property type="taxonomic scope" value="Eukaryota"/>
</dbReference>
<dbReference type="AlphaFoldDB" id="A7RSF5"/>
<feature type="repeat" description="ANK" evidence="1">
    <location>
        <begin position="30"/>
        <end position="62"/>
    </location>
</feature>
<dbReference type="PANTHER" id="PTHR46899">
    <property type="entry name" value="PROTEIN PHOSPHATASE 1 REGULATORY SUBUNIT 27"/>
    <property type="match status" value="1"/>
</dbReference>
<dbReference type="InterPro" id="IPR002110">
    <property type="entry name" value="Ankyrin_rpt"/>
</dbReference>
<feature type="repeat" description="ANK" evidence="1">
    <location>
        <begin position="63"/>
        <end position="95"/>
    </location>
</feature>
<dbReference type="InterPro" id="IPR053080">
    <property type="entry name" value="PP1_regulatory_subunit_27"/>
</dbReference>
<keyword evidence="3" id="KW-1185">Reference proteome</keyword>
<gene>
    <name evidence="2" type="ORF">NEMVEDRAFT_v1g91773</name>
</gene>
<dbReference type="OrthoDB" id="5966043at2759"/>
<dbReference type="EMBL" id="DS469534">
    <property type="protein sequence ID" value="EDO45554.1"/>
    <property type="molecule type" value="Genomic_DNA"/>
</dbReference>
<dbReference type="PROSITE" id="PS50297">
    <property type="entry name" value="ANK_REP_REGION"/>
    <property type="match status" value="2"/>
</dbReference>
<organism evidence="2 3">
    <name type="scientific">Nematostella vectensis</name>
    <name type="common">Starlet sea anemone</name>
    <dbReference type="NCBI Taxonomy" id="45351"/>
    <lineage>
        <taxon>Eukaryota</taxon>
        <taxon>Metazoa</taxon>
        <taxon>Cnidaria</taxon>
        <taxon>Anthozoa</taxon>
        <taxon>Hexacorallia</taxon>
        <taxon>Actiniaria</taxon>
        <taxon>Edwardsiidae</taxon>
        <taxon>Nematostella</taxon>
    </lineage>
</organism>
<dbReference type="Gene3D" id="1.25.40.20">
    <property type="entry name" value="Ankyrin repeat-containing domain"/>
    <property type="match status" value="1"/>
</dbReference>
<dbReference type="SMART" id="SM00248">
    <property type="entry name" value="ANK"/>
    <property type="match status" value="2"/>
</dbReference>
<dbReference type="InParanoid" id="A7RSF5"/>
<name>A7RSF5_NEMVE</name>
<dbReference type="KEGG" id="nve:5517676"/>
<dbReference type="InterPro" id="IPR036770">
    <property type="entry name" value="Ankyrin_rpt-contain_sf"/>
</dbReference>
<evidence type="ECO:0000256" key="1">
    <source>
        <dbReference type="PROSITE-ProRule" id="PRU00023"/>
    </source>
</evidence>
<dbReference type="SUPFAM" id="SSF48403">
    <property type="entry name" value="Ankyrin repeat"/>
    <property type="match status" value="1"/>
</dbReference>
<dbReference type="PROSITE" id="PS50088">
    <property type="entry name" value="ANK_REPEAT"/>
    <property type="match status" value="2"/>
</dbReference>
<evidence type="ECO:0000313" key="3">
    <source>
        <dbReference type="Proteomes" id="UP000001593"/>
    </source>
</evidence>
<dbReference type="Pfam" id="PF12796">
    <property type="entry name" value="Ank_2"/>
    <property type="match status" value="1"/>
</dbReference>
<dbReference type="PhylomeDB" id="A7RSF5"/>
<evidence type="ECO:0008006" key="4">
    <source>
        <dbReference type="Google" id="ProtNLM"/>
    </source>
</evidence>
<accession>A7RSF5</accession>
<sequence>LNWAIIRNDLDTVKGVVESQNVDINEPGIDGFYPLHRAATTGSLDCLKFLIERGADLNVLATDGSSALDVAVAEGEYDCALLLVKSGANISRIKDGLLCGITK</sequence>
<keyword evidence="1" id="KW-0040">ANK repeat</keyword>
<dbReference type="OMA" id="WAIIRND"/>
<dbReference type="PANTHER" id="PTHR46899:SF3">
    <property type="entry name" value="PROTEIN PHOSPHATASE 1 REGULATORY SUBUNIT 27"/>
    <property type="match status" value="1"/>
</dbReference>
<feature type="non-terminal residue" evidence="2">
    <location>
        <position position="1"/>
    </location>
</feature>
<evidence type="ECO:0000313" key="2">
    <source>
        <dbReference type="EMBL" id="EDO45554.1"/>
    </source>
</evidence>
<reference evidence="2 3" key="1">
    <citation type="journal article" date="2007" name="Science">
        <title>Sea anemone genome reveals ancestral eumetazoan gene repertoire and genomic organization.</title>
        <authorList>
            <person name="Putnam N.H."/>
            <person name="Srivastava M."/>
            <person name="Hellsten U."/>
            <person name="Dirks B."/>
            <person name="Chapman J."/>
            <person name="Salamov A."/>
            <person name="Terry A."/>
            <person name="Shapiro H."/>
            <person name="Lindquist E."/>
            <person name="Kapitonov V.V."/>
            <person name="Jurka J."/>
            <person name="Genikhovich G."/>
            <person name="Grigoriev I.V."/>
            <person name="Lucas S.M."/>
            <person name="Steele R.E."/>
            <person name="Finnerty J.R."/>
            <person name="Technau U."/>
            <person name="Martindale M.Q."/>
            <person name="Rokhsar D.S."/>
        </authorList>
    </citation>
    <scope>NUCLEOTIDE SEQUENCE [LARGE SCALE GENOMIC DNA]</scope>
    <source>
        <strain evidence="3">CH2 X CH6</strain>
    </source>
</reference>
<dbReference type="Proteomes" id="UP000001593">
    <property type="component" value="Unassembled WGS sequence"/>
</dbReference>